<sequence length="142" mass="16018">MSPSTISFLLEKTEANCMKQRKPIGFEMSRAEEKYGVPISVREAQITWTETVSFFSAVAVRIIWLGVFFVPFLLACDVVIARAGLYAFVNQYENSLANGDRFEMFETGVHLLFHGGNTSLRLHMVGKTTSKPCIEVSIRQIF</sequence>
<comment type="caution">
    <text evidence="2">The sequence shown here is derived from an EMBL/GenBank/DDBJ whole genome shotgun (WGS) entry which is preliminary data.</text>
</comment>
<dbReference type="AlphaFoldDB" id="A0A2H0YT56"/>
<accession>A0A2H0YT56</accession>
<protein>
    <submittedName>
        <fullName evidence="2">Uncharacterized protein</fullName>
    </submittedName>
</protein>
<feature type="transmembrane region" description="Helical" evidence="1">
    <location>
        <begin position="62"/>
        <end position="89"/>
    </location>
</feature>
<evidence type="ECO:0000256" key="1">
    <source>
        <dbReference type="SAM" id="Phobius"/>
    </source>
</evidence>
<keyword evidence="1" id="KW-0812">Transmembrane</keyword>
<proteinExistence type="predicted"/>
<organism evidence="2 3">
    <name type="scientific">Candidatus Kerfeldbacteria bacterium CG08_land_8_20_14_0_20_42_7</name>
    <dbReference type="NCBI Taxonomy" id="2014245"/>
    <lineage>
        <taxon>Bacteria</taxon>
        <taxon>Candidatus Kerfeldiibacteriota</taxon>
    </lineage>
</organism>
<keyword evidence="1" id="KW-0472">Membrane</keyword>
<reference evidence="3" key="1">
    <citation type="submission" date="2017-09" db="EMBL/GenBank/DDBJ databases">
        <title>Depth-based differentiation of microbial function through sediment-hosted aquifers and enrichment of novel symbionts in the deep terrestrial subsurface.</title>
        <authorList>
            <person name="Probst A.J."/>
            <person name="Ladd B."/>
            <person name="Jarett J.K."/>
            <person name="Geller-Mcgrath D.E."/>
            <person name="Sieber C.M.K."/>
            <person name="Emerson J.B."/>
            <person name="Anantharaman K."/>
            <person name="Thomas B.C."/>
            <person name="Malmstrom R."/>
            <person name="Stieglmeier M."/>
            <person name="Klingl A."/>
            <person name="Woyke T."/>
            <person name="Ryan C.M."/>
            <person name="Banfield J.F."/>
        </authorList>
    </citation>
    <scope>NUCLEOTIDE SEQUENCE [LARGE SCALE GENOMIC DNA]</scope>
</reference>
<gene>
    <name evidence="2" type="ORF">COT25_02130</name>
</gene>
<dbReference type="EMBL" id="PEXV01000072">
    <property type="protein sequence ID" value="PIS41616.1"/>
    <property type="molecule type" value="Genomic_DNA"/>
</dbReference>
<dbReference type="Proteomes" id="UP000228711">
    <property type="component" value="Unassembled WGS sequence"/>
</dbReference>
<name>A0A2H0YT56_9BACT</name>
<evidence type="ECO:0000313" key="3">
    <source>
        <dbReference type="Proteomes" id="UP000228711"/>
    </source>
</evidence>
<evidence type="ECO:0000313" key="2">
    <source>
        <dbReference type="EMBL" id="PIS41616.1"/>
    </source>
</evidence>
<keyword evidence="1" id="KW-1133">Transmembrane helix</keyword>